<dbReference type="STRING" id="435.A0U92_06215"/>
<keyword evidence="1" id="KW-0472">Membrane</keyword>
<feature type="transmembrane region" description="Helical" evidence="1">
    <location>
        <begin position="52"/>
        <end position="71"/>
    </location>
</feature>
<evidence type="ECO:0000256" key="1">
    <source>
        <dbReference type="SAM" id="Phobius"/>
    </source>
</evidence>
<proteinExistence type="predicted"/>
<sequence>MLHQCLLVTHVFSSCVLFASGIMTALVLVIPLLTGSVPEIALAARRVVRSDWCLTCPSGIIQPITGVWLAIMDGYSLLSPWLVLTYAAYLLAALCWFPVVGLQIRMAREAETAAVRGEPLPPSFQRAFLWWFALGWPAFIGLVAVFWLMVNKPVFGG</sequence>
<organism evidence="2 3">
    <name type="scientific">Acetobacter aceti</name>
    <dbReference type="NCBI Taxonomy" id="435"/>
    <lineage>
        <taxon>Bacteria</taxon>
        <taxon>Pseudomonadati</taxon>
        <taxon>Pseudomonadota</taxon>
        <taxon>Alphaproteobacteria</taxon>
        <taxon>Acetobacterales</taxon>
        <taxon>Acetobacteraceae</taxon>
        <taxon>Acetobacter</taxon>
        <taxon>Acetobacter subgen. Acetobacter</taxon>
    </lineage>
</organism>
<reference evidence="2 3" key="1">
    <citation type="submission" date="2016-03" db="EMBL/GenBank/DDBJ databases">
        <title>Acetic acid bacteria sequencing.</title>
        <authorList>
            <person name="Brandt J."/>
            <person name="Jakob F."/>
            <person name="Vogel R.F."/>
        </authorList>
    </citation>
    <scope>NUCLEOTIDE SEQUENCE [LARGE SCALE GENOMIC DNA]</scope>
    <source>
        <strain evidence="2 3">TMW2.1153</strain>
    </source>
</reference>
<name>A0A1U9KF79_ACEAC</name>
<feature type="transmembrane region" description="Helical" evidence="1">
    <location>
        <begin position="6"/>
        <end position="32"/>
    </location>
</feature>
<protein>
    <recommendedName>
        <fullName evidence="4">DUF2269 domain-containing protein</fullName>
    </recommendedName>
</protein>
<dbReference type="Proteomes" id="UP000188937">
    <property type="component" value="Chromosome"/>
</dbReference>
<keyword evidence="1" id="KW-1133">Transmembrane helix</keyword>
<evidence type="ECO:0000313" key="2">
    <source>
        <dbReference type="EMBL" id="AQS84436.1"/>
    </source>
</evidence>
<keyword evidence="1" id="KW-0812">Transmembrane</keyword>
<dbReference type="AlphaFoldDB" id="A0A1U9KF79"/>
<dbReference type="Pfam" id="PF10027">
    <property type="entry name" value="DUF2269"/>
    <property type="match status" value="1"/>
</dbReference>
<accession>A0A1U9KF79</accession>
<evidence type="ECO:0000313" key="3">
    <source>
        <dbReference type="Proteomes" id="UP000188937"/>
    </source>
</evidence>
<dbReference type="EMBL" id="CP014692">
    <property type="protein sequence ID" value="AQS84436.1"/>
    <property type="molecule type" value="Genomic_DNA"/>
</dbReference>
<dbReference type="KEGG" id="aace:A0U92_06215"/>
<keyword evidence="3" id="KW-1185">Reference proteome</keyword>
<feature type="transmembrane region" description="Helical" evidence="1">
    <location>
        <begin position="128"/>
        <end position="150"/>
    </location>
</feature>
<feature type="transmembrane region" description="Helical" evidence="1">
    <location>
        <begin position="83"/>
        <end position="107"/>
    </location>
</feature>
<dbReference type="RefSeq" id="WP_077812480.1">
    <property type="nucleotide sequence ID" value="NZ_CP014692.1"/>
</dbReference>
<dbReference type="OrthoDB" id="9786302at2"/>
<evidence type="ECO:0008006" key="4">
    <source>
        <dbReference type="Google" id="ProtNLM"/>
    </source>
</evidence>
<gene>
    <name evidence="2" type="ORF">A0U92_06215</name>
</gene>
<dbReference type="InterPro" id="IPR018729">
    <property type="entry name" value="DUF2269_transmembrane"/>
</dbReference>